<evidence type="ECO:0000313" key="4">
    <source>
        <dbReference type="Proteomes" id="UP000025245"/>
    </source>
</evidence>
<feature type="domain" description="N-acetyltransferase" evidence="1">
    <location>
        <begin position="1"/>
        <end position="155"/>
    </location>
</feature>
<dbReference type="InterPro" id="IPR000182">
    <property type="entry name" value="GNAT_dom"/>
</dbReference>
<sequence>MTVSIITLHDSVTKESIARKVLVDLPSWFGIQEATEKYVTDASEMPFLAAYDNDKPVGFIALKATSPACAEIFVMGIIKEYHRQGIGKKLHLAYEKLARGLGYSYSQVKTIALGKYETYNQSNYFYRAMGYEALEIFPELWHVNNPCQIYIKYLGNHRCKRFRFKAR</sequence>
<dbReference type="PROSITE" id="PS51186">
    <property type="entry name" value="GNAT"/>
    <property type="match status" value="1"/>
</dbReference>
<dbReference type="GO" id="GO:0016747">
    <property type="term" value="F:acyltransferase activity, transferring groups other than amino-acyl groups"/>
    <property type="evidence" value="ECO:0007669"/>
    <property type="project" value="InterPro"/>
</dbReference>
<protein>
    <submittedName>
        <fullName evidence="2">GNAT family acetyltransferase</fullName>
    </submittedName>
    <submittedName>
        <fullName evidence="3">N-acetyltransferase</fullName>
    </submittedName>
</protein>
<evidence type="ECO:0000313" key="2">
    <source>
        <dbReference type="EMBL" id="AHY15514.1"/>
    </source>
</evidence>
<dbReference type="Pfam" id="PF00583">
    <property type="entry name" value="Acetyltransf_1"/>
    <property type="match status" value="1"/>
</dbReference>
<dbReference type="CDD" id="cd04301">
    <property type="entry name" value="NAT_SF"/>
    <property type="match status" value="1"/>
</dbReference>
<dbReference type="KEGG" id="siz:SI82_03600"/>
<gene>
    <name evidence="3" type="ORF">DIY07_03795</name>
    <name evidence="2" type="ORF">DQ08_03365</name>
</gene>
<dbReference type="GeneID" id="35766658"/>
<dbReference type="InterPro" id="IPR016181">
    <property type="entry name" value="Acyl_CoA_acyltransferase"/>
</dbReference>
<evidence type="ECO:0000313" key="5">
    <source>
        <dbReference type="Proteomes" id="UP000269148"/>
    </source>
</evidence>
<dbReference type="OrthoDB" id="9783470at2"/>
<dbReference type="SMR" id="A0A3L8GK28"/>
<dbReference type="SUPFAM" id="SSF55729">
    <property type="entry name" value="Acyl-CoA N-acyltransferases (Nat)"/>
    <property type="match status" value="1"/>
</dbReference>
<evidence type="ECO:0000313" key="3">
    <source>
        <dbReference type="EMBL" id="RLU57520.1"/>
    </source>
</evidence>
<organism evidence="3 5">
    <name type="scientific">Streptococcus iniae</name>
    <name type="common">Streptococcus shiloi</name>
    <dbReference type="NCBI Taxonomy" id="1346"/>
    <lineage>
        <taxon>Bacteria</taxon>
        <taxon>Bacillati</taxon>
        <taxon>Bacillota</taxon>
        <taxon>Bacilli</taxon>
        <taxon>Lactobacillales</taxon>
        <taxon>Streptococcaceae</taxon>
        <taxon>Streptococcus</taxon>
    </lineage>
</organism>
<reference evidence="2 4" key="1">
    <citation type="journal article" date="2014" name="Genome Announc.">
        <title>Complete Genome Sequence of a Virulent Strain, Streptococcus iniae ISET0901, Isolated from Diseased Tilapia.</title>
        <authorList>
            <person name="Pridgeon J.W."/>
            <person name="Zhang D."/>
            <person name="Zhang L."/>
        </authorList>
    </citation>
    <scope>NUCLEOTIDE SEQUENCE [LARGE SCALE GENOMIC DNA]</scope>
    <source>
        <strain evidence="2 4">ISET0901</strain>
    </source>
</reference>
<dbReference type="KEGG" id="siq:DQ08_03365"/>
<reference evidence="3 5" key="2">
    <citation type="submission" date="2018-06" db="EMBL/GenBank/DDBJ databases">
        <title>Mutators as drivers of adaptation in pathogenic bacteria and a risk factor for host jumps and vaccine escape.</title>
        <authorList>
            <person name="Barnes A.C."/>
            <person name="Silayeva O."/>
        </authorList>
    </citation>
    <scope>NUCLEOTIDE SEQUENCE [LARGE SCALE GENOMIC DNA]</scope>
    <source>
        <strain evidence="3 5">QMA0445</strain>
    </source>
</reference>
<dbReference type="STRING" id="1346.BMF34_03490"/>
<accession>A0A3L8GK28</accession>
<proteinExistence type="predicted"/>
<name>A0A3L8GK28_STRIN</name>
<dbReference type="Gene3D" id="3.40.630.30">
    <property type="match status" value="1"/>
</dbReference>
<keyword evidence="4" id="KW-1185">Reference proteome</keyword>
<dbReference type="Proteomes" id="UP000025245">
    <property type="component" value="Chromosome"/>
</dbReference>
<dbReference type="RefSeq" id="WP_003099095.1">
    <property type="nucleotide sequence ID" value="NZ_CP010783.1"/>
</dbReference>
<evidence type="ECO:0000259" key="1">
    <source>
        <dbReference type="PROSITE" id="PS51186"/>
    </source>
</evidence>
<dbReference type="EMBL" id="QLQD01000039">
    <property type="protein sequence ID" value="RLU57520.1"/>
    <property type="molecule type" value="Genomic_DNA"/>
</dbReference>
<dbReference type="Proteomes" id="UP000269148">
    <property type="component" value="Unassembled WGS sequence"/>
</dbReference>
<dbReference type="KEGG" id="sio:DW64_03360"/>
<keyword evidence="3" id="KW-0808">Transferase</keyword>
<dbReference type="AlphaFoldDB" id="A0A3L8GK28"/>
<dbReference type="EMBL" id="CP007586">
    <property type="protein sequence ID" value="AHY15514.1"/>
    <property type="molecule type" value="Genomic_DNA"/>
</dbReference>